<dbReference type="AlphaFoldDB" id="A0A7U4J7L6"/>
<evidence type="ECO:0000313" key="5">
    <source>
        <dbReference type="Proteomes" id="UP000032300"/>
    </source>
</evidence>
<dbReference type="KEGG" id="sphi:TS85_08010"/>
<dbReference type="GO" id="GO:0046872">
    <property type="term" value="F:metal ion binding"/>
    <property type="evidence" value="ECO:0007669"/>
    <property type="project" value="UniProtKB-KW"/>
</dbReference>
<keyword evidence="2" id="KW-0732">Signal</keyword>
<evidence type="ECO:0000256" key="1">
    <source>
        <dbReference type="ARBA" id="ARBA00022723"/>
    </source>
</evidence>
<dbReference type="Proteomes" id="UP000032300">
    <property type="component" value="Chromosome"/>
</dbReference>
<feature type="signal peptide" evidence="2">
    <location>
        <begin position="1"/>
        <end position="25"/>
    </location>
</feature>
<protein>
    <submittedName>
        <fullName evidence="4">Cupin</fullName>
    </submittedName>
</protein>
<dbReference type="CDD" id="cd02209">
    <property type="entry name" value="cupin_XRE_C"/>
    <property type="match status" value="1"/>
</dbReference>
<dbReference type="PANTHER" id="PTHR35848">
    <property type="entry name" value="OXALATE-BINDING PROTEIN"/>
    <property type="match status" value="1"/>
</dbReference>
<dbReference type="PANTHER" id="PTHR35848:SF6">
    <property type="entry name" value="CUPIN TYPE-2 DOMAIN-CONTAINING PROTEIN"/>
    <property type="match status" value="1"/>
</dbReference>
<evidence type="ECO:0000259" key="3">
    <source>
        <dbReference type="Pfam" id="PF07883"/>
    </source>
</evidence>
<reference evidence="4 5" key="1">
    <citation type="journal article" date="2015" name="Int. J. Syst. Evol. Microbiol.">
        <title>Sphingomonas hengshuiensis sp. nov., isolated from lake wetland.</title>
        <authorList>
            <person name="Wei S."/>
            <person name="Wang T."/>
            <person name="Liu H."/>
            <person name="Zhang C."/>
            <person name="Guo J."/>
            <person name="Wang Q."/>
            <person name="Liang K."/>
            <person name="Zhang Z."/>
        </authorList>
    </citation>
    <scope>NUCLEOTIDE SEQUENCE [LARGE SCALE GENOMIC DNA]</scope>
    <source>
        <strain evidence="4 5">WHSC-8</strain>
    </source>
</reference>
<dbReference type="InterPro" id="IPR051610">
    <property type="entry name" value="GPI/OXD"/>
</dbReference>
<dbReference type="EMBL" id="CP010836">
    <property type="protein sequence ID" value="AJP71741.1"/>
    <property type="molecule type" value="Genomic_DNA"/>
</dbReference>
<proteinExistence type="predicted"/>
<dbReference type="SUPFAM" id="SSF51182">
    <property type="entry name" value="RmlC-like cupins"/>
    <property type="match status" value="1"/>
</dbReference>
<dbReference type="Pfam" id="PF07883">
    <property type="entry name" value="Cupin_2"/>
    <property type="match status" value="1"/>
</dbReference>
<sequence>MRVTRRDMTVAIGAISLACAAGAVAQQAQPAPLGPMVWDWAALAPTTTDVGALRTLTRQRTATLDELEMHVTTLNPGLASHPPHRHPNEELIIVREGTVETLFDGKWRRLGPGSVIFNASNAEHALRNVGAAPATYHVVNWKTAATPAE</sequence>
<feature type="domain" description="Cupin type-2" evidence="3">
    <location>
        <begin position="71"/>
        <end position="139"/>
    </location>
</feature>
<evidence type="ECO:0000313" key="4">
    <source>
        <dbReference type="EMBL" id="AJP71741.1"/>
    </source>
</evidence>
<reference evidence="4 5" key="2">
    <citation type="submission" date="2015-02" db="EMBL/GenBank/DDBJ databases">
        <title>The complete genome of Sphingomonas hengshuiensis sp. WHSC-8 isolated from soil of Hengshui Lake.</title>
        <authorList>
            <person name="Wei S."/>
            <person name="Guo J."/>
            <person name="Su C."/>
            <person name="Wu R."/>
            <person name="Zhang Z."/>
            <person name="Liang K."/>
            <person name="Li H."/>
            <person name="Wang T."/>
            <person name="Liu H."/>
            <person name="Zhang C."/>
            <person name="Li Z."/>
            <person name="Wang Q."/>
            <person name="Meng J."/>
        </authorList>
    </citation>
    <scope>NUCLEOTIDE SEQUENCE [LARGE SCALE GENOMIC DNA]</scope>
    <source>
        <strain evidence="4 5">WHSC-8</strain>
    </source>
</reference>
<dbReference type="InterPro" id="IPR011051">
    <property type="entry name" value="RmlC_Cupin_sf"/>
</dbReference>
<name>A0A7U4J7L6_9SPHN</name>
<keyword evidence="1" id="KW-0479">Metal-binding</keyword>
<dbReference type="InterPro" id="IPR013096">
    <property type="entry name" value="Cupin_2"/>
</dbReference>
<accession>A0A7U4J7L6</accession>
<organism evidence="4 5">
    <name type="scientific">Sphingomonas hengshuiensis</name>
    <dbReference type="NCBI Taxonomy" id="1609977"/>
    <lineage>
        <taxon>Bacteria</taxon>
        <taxon>Pseudomonadati</taxon>
        <taxon>Pseudomonadota</taxon>
        <taxon>Alphaproteobacteria</taxon>
        <taxon>Sphingomonadales</taxon>
        <taxon>Sphingomonadaceae</taxon>
        <taxon>Sphingomonas</taxon>
    </lineage>
</organism>
<dbReference type="RefSeq" id="WP_044331515.1">
    <property type="nucleotide sequence ID" value="NZ_CP010836.1"/>
</dbReference>
<evidence type="ECO:0000256" key="2">
    <source>
        <dbReference type="SAM" id="SignalP"/>
    </source>
</evidence>
<dbReference type="PROSITE" id="PS51257">
    <property type="entry name" value="PROKAR_LIPOPROTEIN"/>
    <property type="match status" value="1"/>
</dbReference>
<dbReference type="Gene3D" id="2.60.120.10">
    <property type="entry name" value="Jelly Rolls"/>
    <property type="match status" value="1"/>
</dbReference>
<keyword evidence="5" id="KW-1185">Reference proteome</keyword>
<feature type="chain" id="PRO_5031102832" evidence="2">
    <location>
        <begin position="26"/>
        <end position="149"/>
    </location>
</feature>
<gene>
    <name evidence="4" type="ORF">TS85_08010</name>
</gene>
<dbReference type="InterPro" id="IPR014710">
    <property type="entry name" value="RmlC-like_jellyroll"/>
</dbReference>